<comment type="caution">
    <text evidence="2">The sequence shown here is derived from an EMBL/GenBank/DDBJ whole genome shotgun (WGS) entry which is preliminary data.</text>
</comment>
<dbReference type="AlphaFoldDB" id="A0A4C1VHN0"/>
<evidence type="ECO:0000256" key="1">
    <source>
        <dbReference type="SAM" id="MobiDB-lite"/>
    </source>
</evidence>
<sequence>MTKAKVGHRNAPQPQFTGRNTTAEAVSSGPYPLISVLRRRSASSRESQRTRKRRHTRRRSPAEWRKFAQAPSPLPARPYKPSYLSDAPFNYS</sequence>
<name>A0A4C1VHN0_EUMVA</name>
<keyword evidence="3" id="KW-1185">Reference proteome</keyword>
<feature type="compositionally biased region" description="Basic residues" evidence="1">
    <location>
        <begin position="50"/>
        <end position="59"/>
    </location>
</feature>
<evidence type="ECO:0000313" key="3">
    <source>
        <dbReference type="Proteomes" id="UP000299102"/>
    </source>
</evidence>
<organism evidence="2 3">
    <name type="scientific">Eumeta variegata</name>
    <name type="common">Bagworm moth</name>
    <name type="synonym">Eumeta japonica</name>
    <dbReference type="NCBI Taxonomy" id="151549"/>
    <lineage>
        <taxon>Eukaryota</taxon>
        <taxon>Metazoa</taxon>
        <taxon>Ecdysozoa</taxon>
        <taxon>Arthropoda</taxon>
        <taxon>Hexapoda</taxon>
        <taxon>Insecta</taxon>
        <taxon>Pterygota</taxon>
        <taxon>Neoptera</taxon>
        <taxon>Endopterygota</taxon>
        <taxon>Lepidoptera</taxon>
        <taxon>Glossata</taxon>
        <taxon>Ditrysia</taxon>
        <taxon>Tineoidea</taxon>
        <taxon>Psychidae</taxon>
        <taxon>Oiketicinae</taxon>
        <taxon>Eumeta</taxon>
    </lineage>
</organism>
<gene>
    <name evidence="2" type="ORF">EVAR_16349_1</name>
</gene>
<reference evidence="2 3" key="1">
    <citation type="journal article" date="2019" name="Commun. Biol.">
        <title>The bagworm genome reveals a unique fibroin gene that provides high tensile strength.</title>
        <authorList>
            <person name="Kono N."/>
            <person name="Nakamura H."/>
            <person name="Ohtoshi R."/>
            <person name="Tomita M."/>
            <person name="Numata K."/>
            <person name="Arakawa K."/>
        </authorList>
    </citation>
    <scope>NUCLEOTIDE SEQUENCE [LARGE SCALE GENOMIC DNA]</scope>
</reference>
<protein>
    <submittedName>
        <fullName evidence="2">Uncharacterized protein</fullName>
    </submittedName>
</protein>
<accession>A0A4C1VHN0</accession>
<dbReference type="Proteomes" id="UP000299102">
    <property type="component" value="Unassembled WGS sequence"/>
</dbReference>
<dbReference type="EMBL" id="BGZK01000333">
    <property type="protein sequence ID" value="GBP37444.1"/>
    <property type="molecule type" value="Genomic_DNA"/>
</dbReference>
<proteinExistence type="predicted"/>
<feature type="compositionally biased region" description="Polar residues" evidence="1">
    <location>
        <begin position="12"/>
        <end position="25"/>
    </location>
</feature>
<evidence type="ECO:0000313" key="2">
    <source>
        <dbReference type="EMBL" id="GBP37444.1"/>
    </source>
</evidence>
<feature type="region of interest" description="Disordered" evidence="1">
    <location>
        <begin position="1"/>
        <end position="92"/>
    </location>
</feature>